<evidence type="ECO:0000313" key="21">
    <source>
        <dbReference type="EMBL" id="CDW51848.1"/>
    </source>
</evidence>
<dbReference type="OrthoDB" id="10263291at2759"/>
<feature type="binding site" evidence="17">
    <location>
        <position position="80"/>
    </location>
    <ligand>
        <name>NADPH</name>
        <dbReference type="ChEBI" id="CHEBI:57783"/>
    </ligand>
</feature>
<evidence type="ECO:0000256" key="18">
    <source>
        <dbReference type="SAM" id="Phobius"/>
    </source>
</evidence>
<gene>
    <name evidence="21" type="ORF">TTRE_0000010701</name>
</gene>
<evidence type="ECO:0000256" key="7">
    <source>
        <dbReference type="ARBA" id="ARBA00022605"/>
    </source>
</evidence>
<evidence type="ECO:0000256" key="5">
    <source>
        <dbReference type="ARBA" id="ARBA00021413"/>
    </source>
</evidence>
<dbReference type="FunFam" id="1.10.3730.10:FF:000001">
    <property type="entry name" value="Pyrroline-5-carboxylate reductase"/>
    <property type="match status" value="1"/>
</dbReference>
<evidence type="ECO:0000256" key="3">
    <source>
        <dbReference type="ARBA" id="ARBA00005525"/>
    </source>
</evidence>
<dbReference type="Proteomes" id="UP000030665">
    <property type="component" value="Unassembled WGS sequence"/>
</dbReference>
<feature type="domain" description="Pyrroline-5-carboxylate reductase catalytic N-terminal" evidence="19">
    <location>
        <begin position="7"/>
        <end position="124"/>
    </location>
</feature>
<dbReference type="InterPro" id="IPR028939">
    <property type="entry name" value="P5C_Rdtase_cat_N"/>
</dbReference>
<comment type="subcellular location">
    <subcellularLocation>
        <location evidence="1">Cytoplasm</location>
    </subcellularLocation>
</comment>
<keyword evidence="18" id="KW-0812">Transmembrane</keyword>
<dbReference type="Gene3D" id="1.10.3730.10">
    <property type="entry name" value="ProC C-terminal domain-like"/>
    <property type="match status" value="1"/>
</dbReference>
<comment type="function">
    <text evidence="14">Oxidoreductase that catalyzes the last step in proline biosynthesis, which corresponds to the reduction of pyrroline-5-carboxylate (P5C) to L-proline using NAD(P)H. Proline is synthesized from either glutamate or ornithine; both are converted to P5C, and then to proline via pyrroline-5-carboxylate reductases (PYCRs). PYCR3 is exclusively linked to the biosynthesis of proline from ornithine.</text>
</comment>
<keyword evidence="9 17" id="KW-0521">NADP</keyword>
<evidence type="ECO:0000256" key="4">
    <source>
        <dbReference type="ARBA" id="ARBA00012855"/>
    </source>
</evidence>
<protein>
    <recommendedName>
        <fullName evidence="5">Pyrroline-5-carboxylate reductase</fullName>
        <ecNumber evidence="4">1.5.1.2</ecNumber>
    </recommendedName>
    <alternativeName>
        <fullName evidence="12">Pyrroline-5-carboxylate reductase 3</fullName>
    </alternativeName>
    <alternativeName>
        <fullName evidence="13">Pyrroline-5-carboxylate reductase-like protein</fullName>
    </alternativeName>
</protein>
<evidence type="ECO:0000256" key="2">
    <source>
        <dbReference type="ARBA" id="ARBA00005205"/>
    </source>
</evidence>
<comment type="catalytic activity">
    <reaction evidence="15">
        <text>L-proline + NAD(+) = (S)-1-pyrroline-5-carboxylate + NADH + 2 H(+)</text>
        <dbReference type="Rhea" id="RHEA:14105"/>
        <dbReference type="ChEBI" id="CHEBI:15378"/>
        <dbReference type="ChEBI" id="CHEBI:17388"/>
        <dbReference type="ChEBI" id="CHEBI:57540"/>
        <dbReference type="ChEBI" id="CHEBI:57945"/>
        <dbReference type="ChEBI" id="CHEBI:60039"/>
        <dbReference type="EC" id="1.5.1.2"/>
    </reaction>
</comment>
<dbReference type="SUPFAM" id="SSF51735">
    <property type="entry name" value="NAD(P)-binding Rossmann-fold domains"/>
    <property type="match status" value="1"/>
</dbReference>
<evidence type="ECO:0000256" key="14">
    <source>
        <dbReference type="ARBA" id="ARBA00049975"/>
    </source>
</evidence>
<evidence type="ECO:0000259" key="19">
    <source>
        <dbReference type="Pfam" id="PF03807"/>
    </source>
</evidence>
<comment type="catalytic activity">
    <reaction evidence="16">
        <text>L-proline + NADP(+) = (S)-1-pyrroline-5-carboxylate + NADPH + 2 H(+)</text>
        <dbReference type="Rhea" id="RHEA:14109"/>
        <dbReference type="ChEBI" id="CHEBI:15378"/>
        <dbReference type="ChEBI" id="CHEBI:17388"/>
        <dbReference type="ChEBI" id="CHEBI:57783"/>
        <dbReference type="ChEBI" id="CHEBI:58349"/>
        <dbReference type="ChEBI" id="CHEBI:60039"/>
        <dbReference type="EC" id="1.5.1.2"/>
    </reaction>
</comment>
<dbReference type="GO" id="GO:0005737">
    <property type="term" value="C:cytoplasm"/>
    <property type="evidence" value="ECO:0007669"/>
    <property type="project" value="UniProtKB-SubCell"/>
</dbReference>
<evidence type="ECO:0000256" key="17">
    <source>
        <dbReference type="PIRSR" id="PIRSR000193-1"/>
    </source>
</evidence>
<dbReference type="EMBL" id="HG805810">
    <property type="protein sequence ID" value="CDW51848.1"/>
    <property type="molecule type" value="Genomic_DNA"/>
</dbReference>
<feature type="domain" description="Pyrroline-5-carboxylate reductase dimerisation" evidence="20">
    <location>
        <begin position="187"/>
        <end position="291"/>
    </location>
</feature>
<evidence type="ECO:0000259" key="20">
    <source>
        <dbReference type="Pfam" id="PF14748"/>
    </source>
</evidence>
<evidence type="ECO:0000256" key="12">
    <source>
        <dbReference type="ARBA" id="ARBA00039786"/>
    </source>
</evidence>
<evidence type="ECO:0000256" key="1">
    <source>
        <dbReference type="ARBA" id="ARBA00004496"/>
    </source>
</evidence>
<dbReference type="Pfam" id="PF14748">
    <property type="entry name" value="P5CR_dimer"/>
    <property type="match status" value="1"/>
</dbReference>
<keyword evidence="18" id="KW-0472">Membrane</keyword>
<keyword evidence="6" id="KW-0963">Cytoplasm</keyword>
<comment type="pathway">
    <text evidence="2">Amino-acid biosynthesis; L-proline biosynthesis; L-proline from L-glutamate 5-semialdehyde: step 1/1.</text>
</comment>
<comment type="subunit">
    <text evidence="11">Homodecamer; composed of 5 homodimers.</text>
</comment>
<accession>A0A077YWM6</accession>
<organism evidence="21 22">
    <name type="scientific">Trichuris trichiura</name>
    <name type="common">Whipworm</name>
    <name type="synonym">Trichocephalus trichiurus</name>
    <dbReference type="NCBI Taxonomy" id="36087"/>
    <lineage>
        <taxon>Eukaryota</taxon>
        <taxon>Metazoa</taxon>
        <taxon>Ecdysozoa</taxon>
        <taxon>Nematoda</taxon>
        <taxon>Enoplea</taxon>
        <taxon>Dorylaimia</taxon>
        <taxon>Trichinellida</taxon>
        <taxon>Trichuridae</taxon>
        <taxon>Trichuris</taxon>
    </lineage>
</organism>
<evidence type="ECO:0000256" key="8">
    <source>
        <dbReference type="ARBA" id="ARBA00022650"/>
    </source>
</evidence>
<feature type="binding site" evidence="17">
    <location>
        <begin position="93"/>
        <end position="96"/>
    </location>
    <ligand>
        <name>NADP(+)</name>
        <dbReference type="ChEBI" id="CHEBI:58349"/>
    </ligand>
</feature>
<evidence type="ECO:0000256" key="6">
    <source>
        <dbReference type="ARBA" id="ARBA00022490"/>
    </source>
</evidence>
<feature type="transmembrane region" description="Helical" evidence="18">
    <location>
        <begin position="12"/>
        <end position="35"/>
    </location>
</feature>
<dbReference type="InterPro" id="IPR036291">
    <property type="entry name" value="NAD(P)-bd_dom_sf"/>
</dbReference>
<comment type="similarity">
    <text evidence="3">Belongs to the pyrroline-5-carboxylate reductase family.</text>
</comment>
<dbReference type="InterPro" id="IPR000304">
    <property type="entry name" value="Pyrroline-COOH_reductase"/>
</dbReference>
<dbReference type="AlphaFoldDB" id="A0A077YWM6"/>
<dbReference type="NCBIfam" id="TIGR00112">
    <property type="entry name" value="proC"/>
    <property type="match status" value="1"/>
</dbReference>
<dbReference type="HAMAP" id="MF_01925">
    <property type="entry name" value="P5C_reductase"/>
    <property type="match status" value="1"/>
</dbReference>
<dbReference type="GO" id="GO:0055129">
    <property type="term" value="P:L-proline biosynthetic process"/>
    <property type="evidence" value="ECO:0007669"/>
    <property type="project" value="UniProtKB-UniPathway"/>
</dbReference>
<proteinExistence type="inferred from homology"/>
<dbReference type="UniPathway" id="UPA00098">
    <property type="reaction ID" value="UER00361"/>
</dbReference>
<keyword evidence="18" id="KW-1133">Transmembrane helix</keyword>
<dbReference type="STRING" id="36087.A0A077YWM6"/>
<evidence type="ECO:0000256" key="11">
    <source>
        <dbReference type="ARBA" id="ARBA00038523"/>
    </source>
</evidence>
<keyword evidence="10" id="KW-0560">Oxidoreductase</keyword>
<evidence type="ECO:0000256" key="16">
    <source>
        <dbReference type="ARBA" id="ARBA00052690"/>
    </source>
</evidence>
<dbReference type="PANTHER" id="PTHR11645:SF0">
    <property type="entry name" value="PYRROLINE-5-CARBOXYLATE REDUCTASE 3"/>
    <property type="match status" value="1"/>
</dbReference>
<keyword evidence="7" id="KW-0028">Amino-acid biosynthesis</keyword>
<dbReference type="SUPFAM" id="SSF48179">
    <property type="entry name" value="6-phosphogluconate dehydrogenase C-terminal domain-like"/>
    <property type="match status" value="1"/>
</dbReference>
<dbReference type="GO" id="GO:0004735">
    <property type="term" value="F:pyrroline-5-carboxylate reductase activity"/>
    <property type="evidence" value="ECO:0007669"/>
    <property type="project" value="UniProtKB-EC"/>
</dbReference>
<dbReference type="InterPro" id="IPR029036">
    <property type="entry name" value="P5CR_dimer"/>
</dbReference>
<reference evidence="21" key="2">
    <citation type="submission" date="2014-03" db="EMBL/GenBank/DDBJ databases">
        <title>The whipworm genome and dual-species transcriptomics of an intimate host-pathogen interaction.</title>
        <authorList>
            <person name="Foth B.J."/>
            <person name="Tsai I.J."/>
            <person name="Reid A.J."/>
            <person name="Bancroft A.J."/>
            <person name="Nichol S."/>
            <person name="Tracey A."/>
            <person name="Holroyd N."/>
            <person name="Cotton J.A."/>
            <person name="Stanley E.J."/>
            <person name="Zarowiecki M."/>
            <person name="Liu J.Z."/>
            <person name="Huckvale T."/>
            <person name="Cooper P.J."/>
            <person name="Grencis R.K."/>
            <person name="Berriman M."/>
        </authorList>
    </citation>
    <scope>NUCLEOTIDE SEQUENCE [LARGE SCALE GENOMIC DNA]</scope>
</reference>
<evidence type="ECO:0000256" key="10">
    <source>
        <dbReference type="ARBA" id="ARBA00023002"/>
    </source>
</evidence>
<dbReference type="Gene3D" id="3.40.50.720">
    <property type="entry name" value="NAD(P)-binding Rossmann-like Domain"/>
    <property type="match status" value="1"/>
</dbReference>
<dbReference type="Pfam" id="PF03807">
    <property type="entry name" value="F420_oxidored"/>
    <property type="match status" value="1"/>
</dbReference>
<name>A0A077YWM6_TRITR</name>
<dbReference type="EC" id="1.5.1.2" evidence="4"/>
<reference evidence="21" key="1">
    <citation type="submission" date="2014-01" db="EMBL/GenBank/DDBJ databases">
        <authorList>
            <person name="Aslett M."/>
        </authorList>
    </citation>
    <scope>NUCLEOTIDE SEQUENCE</scope>
</reference>
<keyword evidence="22" id="KW-1185">Reference proteome</keyword>
<sequence length="298" mass="31787">MLLSKITVGFIGAGNIAQALVCGMIASGLFFIFSFQCTLCFCLSHSGKLRANQLSASAPQWDTVNLDKMKKMNIRTTSDNAQVVNESEVILLAVKPSIVREVCNEIQWLSTPANEKLLVSLAAGVSIADIEQFCPAGYRVARVMPNTAVAVMEGTSLFCLGRTCKPEDFKLIEDMFSSVGYALQVPEQLFDAAVGLSGCGPAYMYLTLEALAEGAVKLGLTRDVALKLAAHTMRGAATMVIETGTHPGVLREAVESPGGATVCGVHELEKHAYRSALICAVEAAAMKSAQLVNKTKNY</sequence>
<dbReference type="FunFam" id="3.40.50.720:FF:000190">
    <property type="entry name" value="Pyrroline-5-carboxylate reductase"/>
    <property type="match status" value="1"/>
</dbReference>
<evidence type="ECO:0000313" key="22">
    <source>
        <dbReference type="Proteomes" id="UP000030665"/>
    </source>
</evidence>
<dbReference type="InterPro" id="IPR008927">
    <property type="entry name" value="6-PGluconate_DH-like_C_sf"/>
</dbReference>
<dbReference type="PANTHER" id="PTHR11645">
    <property type="entry name" value="PYRROLINE-5-CARBOXYLATE REDUCTASE"/>
    <property type="match status" value="1"/>
</dbReference>
<evidence type="ECO:0000256" key="13">
    <source>
        <dbReference type="ARBA" id="ARBA00042532"/>
    </source>
</evidence>
<evidence type="ECO:0000256" key="9">
    <source>
        <dbReference type="ARBA" id="ARBA00022857"/>
    </source>
</evidence>
<keyword evidence="8" id="KW-0641">Proline biosynthesis</keyword>
<dbReference type="PIRSF" id="PIRSF000193">
    <property type="entry name" value="Pyrrol-5-carb_rd"/>
    <property type="match status" value="1"/>
</dbReference>
<evidence type="ECO:0000256" key="15">
    <source>
        <dbReference type="ARBA" id="ARBA00050547"/>
    </source>
</evidence>